<dbReference type="EMBL" id="JAUJYO010000011">
    <property type="protein sequence ID" value="KAK1303445.1"/>
    <property type="molecule type" value="Genomic_DNA"/>
</dbReference>
<keyword evidence="5" id="KW-1185">Reference proteome</keyword>
<comment type="caution">
    <text evidence="4">The sequence shown here is derived from an EMBL/GenBank/DDBJ whole genome shotgun (WGS) entry which is preliminary data.</text>
</comment>
<dbReference type="AlphaFoldDB" id="A0AAV9DQP3"/>
<protein>
    <submittedName>
        <fullName evidence="4">WAT1-related protein</fullName>
    </submittedName>
</protein>
<keyword evidence="1" id="KW-0812">Transmembrane</keyword>
<keyword evidence="3" id="KW-0472">Membrane</keyword>
<name>A0AAV9DQP3_ACOCL</name>
<reference evidence="4" key="1">
    <citation type="journal article" date="2023" name="Nat. Commun.">
        <title>Diploid and tetraploid genomes of Acorus and the evolution of monocots.</title>
        <authorList>
            <person name="Ma L."/>
            <person name="Liu K.W."/>
            <person name="Li Z."/>
            <person name="Hsiao Y.Y."/>
            <person name="Qi Y."/>
            <person name="Fu T."/>
            <person name="Tang G.D."/>
            <person name="Zhang D."/>
            <person name="Sun W.H."/>
            <person name="Liu D.K."/>
            <person name="Li Y."/>
            <person name="Chen G.Z."/>
            <person name="Liu X.D."/>
            <person name="Liao X.Y."/>
            <person name="Jiang Y.T."/>
            <person name="Yu X."/>
            <person name="Hao Y."/>
            <person name="Huang J."/>
            <person name="Zhao X.W."/>
            <person name="Ke S."/>
            <person name="Chen Y.Y."/>
            <person name="Wu W.L."/>
            <person name="Hsu J.L."/>
            <person name="Lin Y.F."/>
            <person name="Huang M.D."/>
            <person name="Li C.Y."/>
            <person name="Huang L."/>
            <person name="Wang Z.W."/>
            <person name="Zhao X."/>
            <person name="Zhong W.Y."/>
            <person name="Peng D.H."/>
            <person name="Ahmad S."/>
            <person name="Lan S."/>
            <person name="Zhang J.S."/>
            <person name="Tsai W.C."/>
            <person name="Van de Peer Y."/>
            <person name="Liu Z.J."/>
        </authorList>
    </citation>
    <scope>NUCLEOTIDE SEQUENCE</scope>
    <source>
        <strain evidence="4">CP</strain>
    </source>
</reference>
<dbReference type="Proteomes" id="UP001180020">
    <property type="component" value="Unassembled WGS sequence"/>
</dbReference>
<evidence type="ECO:0000256" key="2">
    <source>
        <dbReference type="ARBA" id="ARBA00022989"/>
    </source>
</evidence>
<dbReference type="GO" id="GO:0016020">
    <property type="term" value="C:membrane"/>
    <property type="evidence" value="ECO:0007669"/>
    <property type="project" value="InterPro"/>
</dbReference>
<accession>A0AAV9DQP3</accession>
<evidence type="ECO:0000313" key="4">
    <source>
        <dbReference type="EMBL" id="KAK1303445.1"/>
    </source>
</evidence>
<organism evidence="4 5">
    <name type="scientific">Acorus calamus</name>
    <name type="common">Sweet flag</name>
    <dbReference type="NCBI Taxonomy" id="4465"/>
    <lineage>
        <taxon>Eukaryota</taxon>
        <taxon>Viridiplantae</taxon>
        <taxon>Streptophyta</taxon>
        <taxon>Embryophyta</taxon>
        <taxon>Tracheophyta</taxon>
        <taxon>Spermatophyta</taxon>
        <taxon>Magnoliopsida</taxon>
        <taxon>Liliopsida</taxon>
        <taxon>Acoraceae</taxon>
        <taxon>Acorus</taxon>
    </lineage>
</organism>
<dbReference type="InterPro" id="IPR030184">
    <property type="entry name" value="WAT1-related"/>
</dbReference>
<dbReference type="GO" id="GO:0022857">
    <property type="term" value="F:transmembrane transporter activity"/>
    <property type="evidence" value="ECO:0007669"/>
    <property type="project" value="InterPro"/>
</dbReference>
<keyword evidence="2" id="KW-1133">Transmembrane helix</keyword>
<evidence type="ECO:0000313" key="5">
    <source>
        <dbReference type="Proteomes" id="UP001180020"/>
    </source>
</evidence>
<evidence type="ECO:0000256" key="1">
    <source>
        <dbReference type="ARBA" id="ARBA00022692"/>
    </source>
</evidence>
<evidence type="ECO:0000256" key="3">
    <source>
        <dbReference type="ARBA" id="ARBA00023136"/>
    </source>
</evidence>
<sequence>MNGMMGLGGGGEAWRAHCAMVLVQFCYGGYHVITKVALDVGVNEVVFCVYRDLLALSILSPIAFLRERSSMIQDPAFH</sequence>
<proteinExistence type="predicted"/>
<reference evidence="4" key="2">
    <citation type="submission" date="2023-06" db="EMBL/GenBank/DDBJ databases">
        <authorList>
            <person name="Ma L."/>
            <person name="Liu K.-W."/>
            <person name="Li Z."/>
            <person name="Hsiao Y.-Y."/>
            <person name="Qi Y."/>
            <person name="Fu T."/>
            <person name="Tang G."/>
            <person name="Zhang D."/>
            <person name="Sun W.-H."/>
            <person name="Liu D.-K."/>
            <person name="Li Y."/>
            <person name="Chen G.-Z."/>
            <person name="Liu X.-D."/>
            <person name="Liao X.-Y."/>
            <person name="Jiang Y.-T."/>
            <person name="Yu X."/>
            <person name="Hao Y."/>
            <person name="Huang J."/>
            <person name="Zhao X.-W."/>
            <person name="Ke S."/>
            <person name="Chen Y.-Y."/>
            <person name="Wu W.-L."/>
            <person name="Hsu J.-L."/>
            <person name="Lin Y.-F."/>
            <person name="Huang M.-D."/>
            <person name="Li C.-Y."/>
            <person name="Huang L."/>
            <person name="Wang Z.-W."/>
            <person name="Zhao X."/>
            <person name="Zhong W.-Y."/>
            <person name="Peng D.-H."/>
            <person name="Ahmad S."/>
            <person name="Lan S."/>
            <person name="Zhang J.-S."/>
            <person name="Tsai W.-C."/>
            <person name="Van De Peer Y."/>
            <person name="Liu Z.-J."/>
        </authorList>
    </citation>
    <scope>NUCLEOTIDE SEQUENCE</scope>
    <source>
        <strain evidence="4">CP</strain>
        <tissue evidence="4">Leaves</tissue>
    </source>
</reference>
<dbReference type="PANTHER" id="PTHR31218">
    <property type="entry name" value="WAT1-RELATED PROTEIN"/>
    <property type="match status" value="1"/>
</dbReference>
<gene>
    <name evidence="4" type="ORF">QJS10_CPB11g00008</name>
</gene>